<dbReference type="Proteomes" id="UP000234275">
    <property type="component" value="Unassembled WGS sequence"/>
</dbReference>
<organism evidence="6 7">
    <name type="scientific">Aspergillus steynii IBT 23096</name>
    <dbReference type="NCBI Taxonomy" id="1392250"/>
    <lineage>
        <taxon>Eukaryota</taxon>
        <taxon>Fungi</taxon>
        <taxon>Dikarya</taxon>
        <taxon>Ascomycota</taxon>
        <taxon>Pezizomycotina</taxon>
        <taxon>Eurotiomycetes</taxon>
        <taxon>Eurotiomycetidae</taxon>
        <taxon>Eurotiales</taxon>
        <taxon>Aspergillaceae</taxon>
        <taxon>Aspergillus</taxon>
        <taxon>Aspergillus subgen. Circumdati</taxon>
    </lineage>
</organism>
<dbReference type="Pfam" id="PF01494">
    <property type="entry name" value="FAD_binding_3"/>
    <property type="match status" value="1"/>
</dbReference>
<feature type="domain" description="FAD-binding" evidence="5">
    <location>
        <begin position="7"/>
        <end position="343"/>
    </location>
</feature>
<keyword evidence="4" id="KW-0560">Oxidoreductase</keyword>
<dbReference type="SUPFAM" id="SSF51905">
    <property type="entry name" value="FAD/NAD(P)-binding domain"/>
    <property type="match status" value="1"/>
</dbReference>
<comment type="caution">
    <text evidence="6">The sequence shown here is derived from an EMBL/GenBank/DDBJ whole genome shotgun (WGS) entry which is preliminary data.</text>
</comment>
<reference evidence="6 7" key="1">
    <citation type="submission" date="2016-12" db="EMBL/GenBank/DDBJ databases">
        <title>The genomes of Aspergillus section Nigri reveals drivers in fungal speciation.</title>
        <authorList>
            <consortium name="DOE Joint Genome Institute"/>
            <person name="Vesth T.C."/>
            <person name="Nybo J."/>
            <person name="Theobald S."/>
            <person name="Brandl J."/>
            <person name="Frisvad J.C."/>
            <person name="Nielsen K.F."/>
            <person name="Lyhne E.K."/>
            <person name="Kogle M.E."/>
            <person name="Kuo A."/>
            <person name="Riley R."/>
            <person name="Clum A."/>
            <person name="Nolan M."/>
            <person name="Lipzen A."/>
            <person name="Salamov A."/>
            <person name="Henrissat B."/>
            <person name="Wiebenga A."/>
            <person name="De Vries R.P."/>
            <person name="Grigoriev I.V."/>
            <person name="Mortensen U.H."/>
            <person name="Andersen M.R."/>
            <person name="Baker S.E."/>
        </authorList>
    </citation>
    <scope>NUCLEOTIDE SEQUENCE [LARGE SCALE GENOMIC DNA]</scope>
    <source>
        <strain evidence="6 7">IBT 23096</strain>
    </source>
</reference>
<dbReference type="Gene3D" id="3.50.50.60">
    <property type="entry name" value="FAD/NAD(P)-binding domain"/>
    <property type="match status" value="1"/>
</dbReference>
<proteinExistence type="inferred from homology"/>
<dbReference type="VEuPathDB" id="FungiDB:P170DRAFT_358201"/>
<evidence type="ECO:0000259" key="5">
    <source>
        <dbReference type="Pfam" id="PF01494"/>
    </source>
</evidence>
<dbReference type="InterPro" id="IPR050562">
    <property type="entry name" value="FAD_mOase_fung"/>
</dbReference>
<dbReference type="EMBL" id="MSFO01000004">
    <property type="protein sequence ID" value="PLB48782.1"/>
    <property type="molecule type" value="Genomic_DNA"/>
</dbReference>
<protein>
    <submittedName>
        <fullName evidence="6">FAD/NAD(P)-binding domain-containing protein</fullName>
    </submittedName>
</protein>
<dbReference type="AlphaFoldDB" id="A0A2I2G7C6"/>
<dbReference type="PANTHER" id="PTHR47356">
    <property type="entry name" value="FAD-DEPENDENT MONOOXYGENASE ASQG-RELATED"/>
    <property type="match status" value="1"/>
</dbReference>
<dbReference type="GeneID" id="36551969"/>
<dbReference type="OrthoDB" id="10029326at2759"/>
<keyword evidence="3" id="KW-0274">FAD</keyword>
<evidence type="ECO:0000256" key="1">
    <source>
        <dbReference type="ARBA" id="ARBA00007992"/>
    </source>
</evidence>
<accession>A0A2I2G7C6</accession>
<dbReference type="InterPro" id="IPR002938">
    <property type="entry name" value="FAD-bd"/>
</dbReference>
<keyword evidence="7" id="KW-1185">Reference proteome</keyword>
<evidence type="ECO:0000313" key="6">
    <source>
        <dbReference type="EMBL" id="PLB48782.1"/>
    </source>
</evidence>
<evidence type="ECO:0000256" key="3">
    <source>
        <dbReference type="ARBA" id="ARBA00022827"/>
    </source>
</evidence>
<evidence type="ECO:0000313" key="7">
    <source>
        <dbReference type="Proteomes" id="UP000234275"/>
    </source>
</evidence>
<keyword evidence="2" id="KW-0285">Flavoprotein</keyword>
<dbReference type="GO" id="GO:0071949">
    <property type="term" value="F:FAD binding"/>
    <property type="evidence" value="ECO:0007669"/>
    <property type="project" value="InterPro"/>
</dbReference>
<name>A0A2I2G7C6_9EURO</name>
<evidence type="ECO:0000256" key="4">
    <source>
        <dbReference type="ARBA" id="ARBA00023002"/>
    </source>
</evidence>
<dbReference type="RefSeq" id="XP_024704084.1">
    <property type="nucleotide sequence ID" value="XM_024844269.1"/>
</dbReference>
<dbReference type="GO" id="GO:0004497">
    <property type="term" value="F:monooxygenase activity"/>
    <property type="evidence" value="ECO:0007669"/>
    <property type="project" value="InterPro"/>
</dbReference>
<dbReference type="PANTHER" id="PTHR47356:SF2">
    <property type="entry name" value="FAD-BINDING DOMAIN-CONTAINING PROTEIN-RELATED"/>
    <property type="match status" value="1"/>
</dbReference>
<gene>
    <name evidence="6" type="ORF">P170DRAFT_358201</name>
</gene>
<comment type="similarity">
    <text evidence="1">Belongs to the paxM FAD-dependent monooxygenase family.</text>
</comment>
<dbReference type="STRING" id="1392250.A0A2I2G7C6"/>
<dbReference type="PRINTS" id="PR00420">
    <property type="entry name" value="RNGMNOXGNASE"/>
</dbReference>
<sequence>MAPTGSAKVIINGGGIAGLVLANALSRQGIDFIVLEAGADIAPCVGAGICILPSGARILDQLGMFDDLHDLGGEIQAQRIWRENGSLLGHTDSLKLLHIRQGCPMIFIERKILLQVLFDHLKEKDRIFLGKRIVGVDSSHSRVQVRCTDGSSYTGSIAVGADGIHSTTRREMWRHLEKDHVVGTSSVQNEEKTLSAQYSAVFGIATPTPNMVEGHVNRTFANGYSFFNGVGKDERIFWFVFHDMGRKYQGLNIPRMNQSEIDQHVKPLLDNYVAGGVRFRDIYRNTVRCAHVPMEEGVFDRWVYQRFACIGDSVHKTTPNLGQGGNGAIESAASLANKLGSIFSTKEVSDLPLAIIEDHLGTWAKSRMQRMKLLCEFGNGFTRLEAGKTFVHRLLGRLTAAYKGDTLADLLCETTVGAETLSFLPLPTKSLTGTMPFDKRRGMGASKGKYGPLMYCSALLLCILAIHFTMKPGSISPMGNRENNTHTGSDLEVKTWNFESNSSETLNHHTGSLGLWQSLQLSDPTMAIFFFMDLAIFEVIWTIESIRSGNAMTLLNW</sequence>
<evidence type="ECO:0000256" key="2">
    <source>
        <dbReference type="ARBA" id="ARBA00022630"/>
    </source>
</evidence>
<dbReference type="InterPro" id="IPR036188">
    <property type="entry name" value="FAD/NAD-bd_sf"/>
</dbReference>